<evidence type="ECO:0000256" key="3">
    <source>
        <dbReference type="ARBA" id="ARBA00023002"/>
    </source>
</evidence>
<dbReference type="EMBL" id="CAEZZK010000009">
    <property type="protein sequence ID" value="CAB4750029.1"/>
    <property type="molecule type" value="Genomic_DNA"/>
</dbReference>
<proteinExistence type="predicted"/>
<dbReference type="GO" id="GO:0050661">
    <property type="term" value="F:NADP binding"/>
    <property type="evidence" value="ECO:0007669"/>
    <property type="project" value="InterPro"/>
</dbReference>
<dbReference type="EMBL" id="CAFAAP010000206">
    <property type="protein sequence ID" value="CAB4812752.1"/>
    <property type="molecule type" value="Genomic_DNA"/>
</dbReference>
<name>A0A6J6YTF5_9ZZZZ</name>
<dbReference type="InterPro" id="IPR020946">
    <property type="entry name" value="Flavin_mOase-like"/>
</dbReference>
<dbReference type="PANTHER" id="PTHR42877">
    <property type="entry name" value="L-ORNITHINE N(5)-MONOOXYGENASE-RELATED"/>
    <property type="match status" value="1"/>
</dbReference>
<dbReference type="PRINTS" id="PR00411">
    <property type="entry name" value="PNDRDTASEI"/>
</dbReference>
<evidence type="ECO:0000256" key="2">
    <source>
        <dbReference type="ARBA" id="ARBA00022827"/>
    </source>
</evidence>
<dbReference type="AlphaFoldDB" id="A0A6J6YTF5"/>
<keyword evidence="3" id="KW-0560">Oxidoreductase</keyword>
<dbReference type="SUPFAM" id="SSF51905">
    <property type="entry name" value="FAD/NAD(P)-binding domain"/>
    <property type="match status" value="2"/>
</dbReference>
<dbReference type="Pfam" id="PF00743">
    <property type="entry name" value="FMO-like"/>
    <property type="match status" value="1"/>
</dbReference>
<reference evidence="5" key="1">
    <citation type="submission" date="2020-05" db="EMBL/GenBank/DDBJ databases">
        <authorList>
            <person name="Chiriac C."/>
            <person name="Salcher M."/>
            <person name="Ghai R."/>
            <person name="Kavagutti S V."/>
        </authorList>
    </citation>
    <scope>NUCLEOTIDE SEQUENCE</scope>
</reference>
<protein>
    <submittedName>
        <fullName evidence="5">Unannotated protein</fullName>
    </submittedName>
</protein>
<evidence type="ECO:0000313" key="6">
    <source>
        <dbReference type="EMBL" id="CAB5001313.1"/>
    </source>
</evidence>
<evidence type="ECO:0000313" key="5">
    <source>
        <dbReference type="EMBL" id="CAB4812752.1"/>
    </source>
</evidence>
<dbReference type="PANTHER" id="PTHR42877:SF4">
    <property type="entry name" value="FAD_NAD(P)-BINDING DOMAIN-CONTAINING PROTEIN-RELATED"/>
    <property type="match status" value="1"/>
</dbReference>
<keyword evidence="1" id="KW-0285">Flavoprotein</keyword>
<evidence type="ECO:0000313" key="4">
    <source>
        <dbReference type="EMBL" id="CAB4750029.1"/>
    </source>
</evidence>
<organism evidence="5">
    <name type="scientific">freshwater metagenome</name>
    <dbReference type="NCBI Taxonomy" id="449393"/>
    <lineage>
        <taxon>unclassified sequences</taxon>
        <taxon>metagenomes</taxon>
        <taxon>ecological metagenomes</taxon>
    </lineage>
</organism>
<dbReference type="InterPro" id="IPR051209">
    <property type="entry name" value="FAD-bind_Monooxygenase_sf"/>
</dbReference>
<dbReference type="GO" id="GO:0004499">
    <property type="term" value="F:N,N-dimethylaniline monooxygenase activity"/>
    <property type="evidence" value="ECO:0007669"/>
    <property type="project" value="InterPro"/>
</dbReference>
<dbReference type="EMBL" id="CAFBOV010000156">
    <property type="protein sequence ID" value="CAB5001313.1"/>
    <property type="molecule type" value="Genomic_DNA"/>
</dbReference>
<sequence>MSVNFEEAFQEASIPTLLMCLVQLTGDETWLREPYLPKRDTNLFADESGGIAESAQQQIREALAIVLGEISSGERKIASPPNTELFTRMMSLCVAEEVAPEYAPMMMEAMGLTQRDISWMKLSADSSETLNNFTVLIIGAGFSGICAAIKLDRLGIPWILADANAEIGGTWLVNDYPEAGVDTPNHFYSFTFAPNHRWPKYFSKRIDVLNYCKSVAEKFKVADRISLNTEVVSTTWDEASQKWKVVLRDQRGQLRESYANVVISGVGQLNRPKKSFIKGIESFSGHCFHSAQWRHDVDLSGKRVAIIGTGASAMQILRTVASQASDVTIFQRSPQWVRPSNDYHRDVKPQTMWLFENVPFYFDWYRFGLFWRFGDGLLPTLRRDKTWPHQKRSMNSRNDKHRLQLTEYLLAQLEGHTDLVSKTLPDYPPYGKRILVDNDWYKTLTRENVELVASGVDYVDGNQIVASDGSSRQVDVIILATGFEAGKMLASVAVTGRNGTTLRDAWGDDNPRAFKGMTMPNFPNLFCLYGPNTNVAHGGSVIFQAECQMRYITSCITQMIESQISSVDVRPEVHDAYNKAVDDEHEQLVWSHPGMDSWYKNSQGRVFSPMPWRFVDYWSMTHDADLSDYLVAAKNKTN</sequence>
<evidence type="ECO:0000256" key="1">
    <source>
        <dbReference type="ARBA" id="ARBA00022630"/>
    </source>
</evidence>
<dbReference type="InterPro" id="IPR036188">
    <property type="entry name" value="FAD/NAD-bd_sf"/>
</dbReference>
<dbReference type="Gene3D" id="3.50.50.60">
    <property type="entry name" value="FAD/NAD(P)-binding domain"/>
    <property type="match status" value="3"/>
</dbReference>
<gene>
    <name evidence="4" type="ORF">UFOPK2855_00103</name>
    <name evidence="5" type="ORF">UFOPK3026_01221</name>
    <name evidence="6" type="ORF">UFOPK4020_00837</name>
</gene>
<accession>A0A6J6YTF5</accession>
<keyword evidence="2" id="KW-0274">FAD</keyword>
<dbReference type="GO" id="GO:0050660">
    <property type="term" value="F:flavin adenine dinucleotide binding"/>
    <property type="evidence" value="ECO:0007669"/>
    <property type="project" value="InterPro"/>
</dbReference>